<comment type="caution">
    <text evidence="1">The sequence shown here is derived from an EMBL/GenBank/DDBJ whole genome shotgun (WGS) entry which is preliminary data.</text>
</comment>
<gene>
    <name evidence="1" type="ORF">MUB52_10040</name>
</gene>
<evidence type="ECO:0000313" key="2">
    <source>
        <dbReference type="Proteomes" id="UP001208690"/>
    </source>
</evidence>
<dbReference type="RefSeq" id="WP_263844087.1">
    <property type="nucleotide sequence ID" value="NZ_JALIEB010000005.1"/>
</dbReference>
<reference evidence="1 2" key="1">
    <citation type="submission" date="2022-04" db="EMBL/GenBank/DDBJ databases">
        <title>Roseobacter sp. WL0113 is a bacterium isolated from neritic sediment.</title>
        <authorList>
            <person name="Wang L."/>
            <person name="He W."/>
            <person name="Zhang D.-F."/>
        </authorList>
    </citation>
    <scope>NUCLEOTIDE SEQUENCE [LARGE SCALE GENOMIC DNA]</scope>
    <source>
        <strain evidence="1 2">WL0113</strain>
    </source>
</reference>
<name>A0ABT3BDX3_9RHOB</name>
<proteinExistence type="predicted"/>
<dbReference type="EMBL" id="JALIEB010000005">
    <property type="protein sequence ID" value="MCV3271768.1"/>
    <property type="molecule type" value="Genomic_DNA"/>
</dbReference>
<dbReference type="Proteomes" id="UP001208690">
    <property type="component" value="Unassembled WGS sequence"/>
</dbReference>
<sequence length="99" mass="10289">MPVFIHVFAFAFAALAGPVLALASAKPVPGEIMLAIGPAAVLHEAVALSHSGRVLGPELARFGVLVQSDQTNFAPVLLENGDWFVVDGRRIAAICGVDI</sequence>
<protein>
    <submittedName>
        <fullName evidence="1">Uncharacterized protein</fullName>
    </submittedName>
</protein>
<accession>A0ABT3BDX3</accession>
<keyword evidence="2" id="KW-1185">Reference proteome</keyword>
<organism evidence="1 2">
    <name type="scientific">Roseobacter sinensis</name>
    <dbReference type="NCBI Taxonomy" id="2931391"/>
    <lineage>
        <taxon>Bacteria</taxon>
        <taxon>Pseudomonadati</taxon>
        <taxon>Pseudomonadota</taxon>
        <taxon>Alphaproteobacteria</taxon>
        <taxon>Rhodobacterales</taxon>
        <taxon>Roseobacteraceae</taxon>
        <taxon>Roseobacter</taxon>
    </lineage>
</organism>
<evidence type="ECO:0000313" key="1">
    <source>
        <dbReference type="EMBL" id="MCV3271768.1"/>
    </source>
</evidence>